<accession>A0A1D1URA4</accession>
<name>A0A1D1URA4_RAMVA</name>
<proteinExistence type="predicted"/>
<dbReference type="Proteomes" id="UP000186922">
    <property type="component" value="Unassembled WGS sequence"/>
</dbReference>
<evidence type="ECO:0000256" key="1">
    <source>
        <dbReference type="SAM" id="MobiDB-lite"/>
    </source>
</evidence>
<protein>
    <submittedName>
        <fullName evidence="2">Uncharacterized protein</fullName>
    </submittedName>
</protein>
<feature type="region of interest" description="Disordered" evidence="1">
    <location>
        <begin position="1"/>
        <end position="22"/>
    </location>
</feature>
<dbReference type="AlphaFoldDB" id="A0A1D1URA4"/>
<gene>
    <name evidence="2" type="primary">RvY_03292-1</name>
    <name evidence="2" type="synonym">RvY_03292.1</name>
    <name evidence="2" type="ORF">RvY_03292</name>
</gene>
<comment type="caution">
    <text evidence="2">The sequence shown here is derived from an EMBL/GenBank/DDBJ whole genome shotgun (WGS) entry which is preliminary data.</text>
</comment>
<organism evidence="2 3">
    <name type="scientific">Ramazzottius varieornatus</name>
    <name type="common">Water bear</name>
    <name type="synonym">Tardigrade</name>
    <dbReference type="NCBI Taxonomy" id="947166"/>
    <lineage>
        <taxon>Eukaryota</taxon>
        <taxon>Metazoa</taxon>
        <taxon>Ecdysozoa</taxon>
        <taxon>Tardigrada</taxon>
        <taxon>Eutardigrada</taxon>
        <taxon>Parachela</taxon>
        <taxon>Hypsibioidea</taxon>
        <taxon>Ramazzottiidae</taxon>
        <taxon>Ramazzottius</taxon>
    </lineage>
</organism>
<evidence type="ECO:0000313" key="2">
    <source>
        <dbReference type="EMBL" id="GAU90945.1"/>
    </source>
</evidence>
<sequence length="125" mass="13984">MITTIQKRRHIPVSRKGRLSSTDGSLDRRAIVQIAGKIGMVTLARLLRGILPGNIREITFPCCCCFLRLQQLATSKEIKASDYSYGIDEGKAEKSVKARVKLLPCGSRTSSLYLLGGRRYPTFFY</sequence>
<dbReference type="EMBL" id="BDGG01000001">
    <property type="protein sequence ID" value="GAU90945.1"/>
    <property type="molecule type" value="Genomic_DNA"/>
</dbReference>
<feature type="compositionally biased region" description="Basic residues" evidence="1">
    <location>
        <begin position="1"/>
        <end position="18"/>
    </location>
</feature>
<evidence type="ECO:0000313" key="3">
    <source>
        <dbReference type="Proteomes" id="UP000186922"/>
    </source>
</evidence>
<keyword evidence="3" id="KW-1185">Reference proteome</keyword>
<reference evidence="2 3" key="1">
    <citation type="journal article" date="2016" name="Nat. Commun.">
        <title>Extremotolerant tardigrade genome and improved radiotolerance of human cultured cells by tardigrade-unique protein.</title>
        <authorList>
            <person name="Hashimoto T."/>
            <person name="Horikawa D.D."/>
            <person name="Saito Y."/>
            <person name="Kuwahara H."/>
            <person name="Kozuka-Hata H."/>
            <person name="Shin-I T."/>
            <person name="Minakuchi Y."/>
            <person name="Ohishi K."/>
            <person name="Motoyama A."/>
            <person name="Aizu T."/>
            <person name="Enomoto A."/>
            <person name="Kondo K."/>
            <person name="Tanaka S."/>
            <person name="Hara Y."/>
            <person name="Koshikawa S."/>
            <person name="Sagara H."/>
            <person name="Miura T."/>
            <person name="Yokobori S."/>
            <person name="Miyagawa K."/>
            <person name="Suzuki Y."/>
            <person name="Kubo T."/>
            <person name="Oyama M."/>
            <person name="Kohara Y."/>
            <person name="Fujiyama A."/>
            <person name="Arakawa K."/>
            <person name="Katayama T."/>
            <person name="Toyoda A."/>
            <person name="Kunieda T."/>
        </authorList>
    </citation>
    <scope>NUCLEOTIDE SEQUENCE [LARGE SCALE GENOMIC DNA]</scope>
    <source>
        <strain evidence="2 3">YOKOZUNA-1</strain>
    </source>
</reference>